<dbReference type="AlphaFoldDB" id="A0A2C8F3G2"/>
<dbReference type="SUPFAM" id="SSF55298">
    <property type="entry name" value="YjgF-like"/>
    <property type="match status" value="1"/>
</dbReference>
<dbReference type="NCBIfam" id="TIGR00004">
    <property type="entry name" value="Rid family detoxifying hydrolase"/>
    <property type="match status" value="1"/>
</dbReference>
<dbReference type="InterPro" id="IPR035959">
    <property type="entry name" value="RutC-like_sf"/>
</dbReference>
<dbReference type="GO" id="GO:0019239">
    <property type="term" value="F:deaminase activity"/>
    <property type="evidence" value="ECO:0007669"/>
    <property type="project" value="TreeGrafter"/>
</dbReference>
<comment type="similarity">
    <text evidence="1">Belongs to the RutC family.</text>
</comment>
<protein>
    <recommendedName>
        <fullName evidence="4">2-iminobutanoate/2-iminopropanoate deaminase</fullName>
    </recommendedName>
</protein>
<evidence type="ECO:0000313" key="3">
    <source>
        <dbReference type="Proteomes" id="UP000219215"/>
    </source>
</evidence>
<dbReference type="PANTHER" id="PTHR11803">
    <property type="entry name" value="2-IMINOBUTANOATE/2-IMINOPROPANOATE DEAMINASE RIDA"/>
    <property type="match status" value="1"/>
</dbReference>
<dbReference type="Gene3D" id="3.30.1330.40">
    <property type="entry name" value="RutC-like"/>
    <property type="match status" value="1"/>
</dbReference>
<proteinExistence type="inferred from homology"/>
<dbReference type="FunFam" id="3.30.1330.40:FF:000001">
    <property type="entry name" value="L-PSP family endoribonuclease"/>
    <property type="match status" value="1"/>
</dbReference>
<dbReference type="CDD" id="cd00448">
    <property type="entry name" value="YjgF_YER057c_UK114_family"/>
    <property type="match status" value="1"/>
</dbReference>
<dbReference type="GO" id="GO:0005829">
    <property type="term" value="C:cytosol"/>
    <property type="evidence" value="ECO:0007669"/>
    <property type="project" value="TreeGrafter"/>
</dbReference>
<evidence type="ECO:0000256" key="1">
    <source>
        <dbReference type="ARBA" id="ARBA00010552"/>
    </source>
</evidence>
<dbReference type="InterPro" id="IPR006175">
    <property type="entry name" value="YjgF/YER057c/UK114"/>
</dbReference>
<organism evidence="2 3">
    <name type="scientific">Pseudodesulfovibrio profundus</name>
    <dbReference type="NCBI Taxonomy" id="57320"/>
    <lineage>
        <taxon>Bacteria</taxon>
        <taxon>Pseudomonadati</taxon>
        <taxon>Thermodesulfobacteriota</taxon>
        <taxon>Desulfovibrionia</taxon>
        <taxon>Desulfovibrionales</taxon>
        <taxon>Desulfovibrionaceae</taxon>
    </lineage>
</organism>
<dbReference type="Pfam" id="PF01042">
    <property type="entry name" value="Ribonuc_L-PSP"/>
    <property type="match status" value="1"/>
</dbReference>
<dbReference type="KEGG" id="pprf:DPRO_0055"/>
<dbReference type="OrthoDB" id="9808943at2"/>
<dbReference type="RefSeq" id="WP_097010270.1">
    <property type="nucleotide sequence ID" value="NZ_LT907975.1"/>
</dbReference>
<evidence type="ECO:0008006" key="4">
    <source>
        <dbReference type="Google" id="ProtNLM"/>
    </source>
</evidence>
<name>A0A2C8F3G2_9BACT</name>
<reference evidence="3" key="1">
    <citation type="submission" date="2017-09" db="EMBL/GenBank/DDBJ databases">
        <authorList>
            <person name="Regsiter A."/>
            <person name="William W."/>
        </authorList>
    </citation>
    <scope>NUCLEOTIDE SEQUENCE [LARGE SCALE GENOMIC DNA]</scope>
    <source>
        <strain evidence="3">500-1</strain>
    </source>
</reference>
<sequence>MAIATIHTDKAPAAVGPYSQAVQSGNMIFVSGQLGLIPEKGALAPGFKEQTRQALQNMQAILEAGNSSLSQVLSVDVFVTDMSRFADLNAIYEEFFSDHAPARAAIEVKGLPLGGLVEFKCIALVD</sequence>
<accession>A0A2C8F3G2</accession>
<dbReference type="InterPro" id="IPR006056">
    <property type="entry name" value="RidA"/>
</dbReference>
<dbReference type="PANTHER" id="PTHR11803:SF58">
    <property type="entry name" value="PROTEIN HMF1-RELATED"/>
    <property type="match status" value="1"/>
</dbReference>
<dbReference type="EMBL" id="LT907975">
    <property type="protein sequence ID" value="SOB56932.1"/>
    <property type="molecule type" value="Genomic_DNA"/>
</dbReference>
<keyword evidence="3" id="KW-1185">Reference proteome</keyword>
<gene>
    <name evidence="2" type="ORF">DPRO_0055</name>
</gene>
<dbReference type="Proteomes" id="UP000219215">
    <property type="component" value="Chromosome DPRO"/>
</dbReference>
<evidence type="ECO:0000313" key="2">
    <source>
        <dbReference type="EMBL" id="SOB56932.1"/>
    </source>
</evidence>